<gene>
    <name evidence="4" type="ORF">GV827_11410</name>
</gene>
<proteinExistence type="predicted"/>
<evidence type="ECO:0000259" key="3">
    <source>
        <dbReference type="Pfam" id="PF13649"/>
    </source>
</evidence>
<dbReference type="Pfam" id="PF13649">
    <property type="entry name" value="Methyltransf_25"/>
    <property type="match status" value="1"/>
</dbReference>
<evidence type="ECO:0000313" key="5">
    <source>
        <dbReference type="Proteomes" id="UP000468591"/>
    </source>
</evidence>
<dbReference type="AlphaFoldDB" id="A0A6P0C9W9"/>
<sequence length="321" mass="36352">MSNTLAFADLARACYRALLGREPENEQVVEERAAAGLSPEAMMQSFINSDEFRKHTSEQAIHDCLMLNNTYDHLDIEVDVPPQILSKMFDRIRGEWAALGETEPYWSVLTSDAFRSENIQKHLDDFFQSGQTNINWMQNIAKRNGVELGKHQTCFELGCGVGRLTLPLSEVFDHVTAYDISPGNLRECEALIKAKGRENITTRLMTDIEDIRQAPGFDVLFSIIVLQHNPPPVQKFILDVLLDKINPGGIAYFQIPTFIPDYSFSVETYLNDTAREMEMHAVPMHQVLELLRAKGFELREVLQDQFTGMPGSHSFLAVKSV</sequence>
<dbReference type="Gene3D" id="3.40.50.150">
    <property type="entry name" value="Vaccinia Virus protein VP39"/>
    <property type="match status" value="1"/>
</dbReference>
<evidence type="ECO:0000313" key="4">
    <source>
        <dbReference type="EMBL" id="NEK23009.1"/>
    </source>
</evidence>
<dbReference type="Proteomes" id="UP000468591">
    <property type="component" value="Unassembled WGS sequence"/>
</dbReference>
<dbReference type="GO" id="GO:0008168">
    <property type="term" value="F:methyltransferase activity"/>
    <property type="evidence" value="ECO:0007669"/>
    <property type="project" value="UniProtKB-KW"/>
</dbReference>
<dbReference type="SUPFAM" id="SSF53335">
    <property type="entry name" value="S-adenosyl-L-methionine-dependent methyltransferases"/>
    <property type="match status" value="1"/>
</dbReference>
<evidence type="ECO:0000256" key="1">
    <source>
        <dbReference type="ARBA" id="ARBA00022603"/>
    </source>
</evidence>
<accession>A0A6P0C9W9</accession>
<reference evidence="4 5" key="1">
    <citation type="submission" date="2020-01" db="EMBL/GenBank/DDBJ databases">
        <title>Sulfitobacter sediminilitoris sp. nov., isolated from a tidal flat.</title>
        <authorList>
            <person name="Park S."/>
            <person name="Yoon J.-H."/>
        </authorList>
    </citation>
    <scope>NUCLEOTIDE SEQUENCE [LARGE SCALE GENOMIC DNA]</scope>
    <source>
        <strain evidence="4 5">JBTF-M27</strain>
    </source>
</reference>
<keyword evidence="5" id="KW-1185">Reference proteome</keyword>
<dbReference type="RefSeq" id="WP_164353935.1">
    <property type="nucleotide sequence ID" value="NZ_JAABNT010000006.1"/>
</dbReference>
<dbReference type="CDD" id="cd02440">
    <property type="entry name" value="AdoMet_MTases"/>
    <property type="match status" value="1"/>
</dbReference>
<feature type="domain" description="Methyltransferase" evidence="3">
    <location>
        <begin position="156"/>
        <end position="249"/>
    </location>
</feature>
<keyword evidence="2 4" id="KW-0808">Transferase</keyword>
<evidence type="ECO:0000256" key="2">
    <source>
        <dbReference type="ARBA" id="ARBA00022679"/>
    </source>
</evidence>
<name>A0A6P0C9W9_9RHOB</name>
<dbReference type="EMBL" id="JAABNT010000006">
    <property type="protein sequence ID" value="NEK23009.1"/>
    <property type="molecule type" value="Genomic_DNA"/>
</dbReference>
<organism evidence="4 5">
    <name type="scientific">Sulfitobacter sediminilitoris</name>
    <dbReference type="NCBI Taxonomy" id="2698830"/>
    <lineage>
        <taxon>Bacteria</taxon>
        <taxon>Pseudomonadati</taxon>
        <taxon>Pseudomonadota</taxon>
        <taxon>Alphaproteobacteria</taxon>
        <taxon>Rhodobacterales</taxon>
        <taxon>Roseobacteraceae</taxon>
        <taxon>Sulfitobacter</taxon>
    </lineage>
</organism>
<dbReference type="InterPro" id="IPR041698">
    <property type="entry name" value="Methyltransf_25"/>
</dbReference>
<dbReference type="InterPro" id="IPR029063">
    <property type="entry name" value="SAM-dependent_MTases_sf"/>
</dbReference>
<dbReference type="GO" id="GO:0032259">
    <property type="term" value="P:methylation"/>
    <property type="evidence" value="ECO:0007669"/>
    <property type="project" value="UniProtKB-KW"/>
</dbReference>
<comment type="caution">
    <text evidence="4">The sequence shown here is derived from an EMBL/GenBank/DDBJ whole genome shotgun (WGS) entry which is preliminary data.</text>
</comment>
<dbReference type="PANTHER" id="PTHR43861">
    <property type="entry name" value="TRANS-ACONITATE 2-METHYLTRANSFERASE-RELATED"/>
    <property type="match status" value="1"/>
</dbReference>
<keyword evidence="1 4" id="KW-0489">Methyltransferase</keyword>
<dbReference type="PANTHER" id="PTHR43861:SF1">
    <property type="entry name" value="TRANS-ACONITATE 2-METHYLTRANSFERASE"/>
    <property type="match status" value="1"/>
</dbReference>
<protein>
    <submittedName>
        <fullName evidence="4">Methyltransferase domain-containing protein</fullName>
    </submittedName>
</protein>